<keyword evidence="3 6" id="KW-0812">Transmembrane</keyword>
<protein>
    <recommendedName>
        <fullName evidence="9">Major facilitator superfamily (MFS) profile domain-containing protein</fullName>
    </recommendedName>
</protein>
<reference evidence="7" key="1">
    <citation type="submission" date="2020-05" db="EMBL/GenBank/DDBJ databases">
        <title>Phylogenomic resolution of chytrid fungi.</title>
        <authorList>
            <person name="Stajich J.E."/>
            <person name="Amses K."/>
            <person name="Simmons R."/>
            <person name="Seto K."/>
            <person name="Myers J."/>
            <person name="Bonds A."/>
            <person name="Quandt C.A."/>
            <person name="Barry K."/>
            <person name="Liu P."/>
            <person name="Grigoriev I."/>
            <person name="Longcore J.E."/>
            <person name="James T.Y."/>
        </authorList>
    </citation>
    <scope>NUCLEOTIDE SEQUENCE</scope>
    <source>
        <strain evidence="7">JEL0513</strain>
    </source>
</reference>
<dbReference type="SUPFAM" id="SSF103473">
    <property type="entry name" value="MFS general substrate transporter"/>
    <property type="match status" value="1"/>
</dbReference>
<feature type="transmembrane region" description="Helical" evidence="6">
    <location>
        <begin position="122"/>
        <end position="144"/>
    </location>
</feature>
<evidence type="ECO:0000256" key="1">
    <source>
        <dbReference type="ARBA" id="ARBA00004127"/>
    </source>
</evidence>
<comment type="subcellular location">
    <subcellularLocation>
        <location evidence="1">Endomembrane system</location>
        <topology evidence="1">Multi-pass membrane protein</topology>
    </subcellularLocation>
</comment>
<dbReference type="GO" id="GO:0012505">
    <property type="term" value="C:endomembrane system"/>
    <property type="evidence" value="ECO:0007669"/>
    <property type="project" value="UniProtKB-SubCell"/>
</dbReference>
<dbReference type="PANTHER" id="PTHR23501">
    <property type="entry name" value="MAJOR FACILITATOR SUPERFAMILY"/>
    <property type="match status" value="1"/>
</dbReference>
<feature type="transmembrane region" description="Helical" evidence="6">
    <location>
        <begin position="277"/>
        <end position="298"/>
    </location>
</feature>
<evidence type="ECO:0000256" key="4">
    <source>
        <dbReference type="ARBA" id="ARBA00022989"/>
    </source>
</evidence>
<organism evidence="7 8">
    <name type="scientific">Physocladia obscura</name>
    <dbReference type="NCBI Taxonomy" id="109957"/>
    <lineage>
        <taxon>Eukaryota</taxon>
        <taxon>Fungi</taxon>
        <taxon>Fungi incertae sedis</taxon>
        <taxon>Chytridiomycota</taxon>
        <taxon>Chytridiomycota incertae sedis</taxon>
        <taxon>Chytridiomycetes</taxon>
        <taxon>Chytridiales</taxon>
        <taxon>Chytriomycetaceae</taxon>
        <taxon>Physocladia</taxon>
    </lineage>
</organism>
<gene>
    <name evidence="7" type="ORF">HK100_002206</name>
</gene>
<name>A0AAD5SYV3_9FUNG</name>
<dbReference type="InterPro" id="IPR036259">
    <property type="entry name" value="MFS_trans_sf"/>
</dbReference>
<sequence length="316" mass="33341">MDTTIVASAEGAITSDLGQEQLLPWIGSAFLIASTVSAASSGNLAKSFGLKWSFAGLNFFFIVGCAICGASSSILMLIIGRAIAGLGAGGIFMTATTAIWTLSAVLGPLIGGAFADHGLWRWCFYINLPICLLATPIAVIALWNTETPQNSLHKKIMGLDFIGYAVVVIGLVCLVTAMQEGGISWAWNSAQVVILLILAVLLVSLKGNGVGVALVGAIQNNLSSIRINESTALLEILQSPIFVGIDSTQLVEIRVILADPQYQLAQASEALAELIDAYNFGFSISMRVVIAFGVLALASVSFMREEKIVTVTWENV</sequence>
<dbReference type="Pfam" id="PF00083">
    <property type="entry name" value="Sugar_tr"/>
    <property type="match status" value="1"/>
</dbReference>
<evidence type="ECO:0000313" key="8">
    <source>
        <dbReference type="Proteomes" id="UP001211907"/>
    </source>
</evidence>
<feature type="transmembrane region" description="Helical" evidence="6">
    <location>
        <begin position="156"/>
        <end position="178"/>
    </location>
</feature>
<feature type="transmembrane region" description="Helical" evidence="6">
    <location>
        <begin position="91"/>
        <end position="115"/>
    </location>
</feature>
<accession>A0AAD5SYV3</accession>
<evidence type="ECO:0000256" key="6">
    <source>
        <dbReference type="SAM" id="Phobius"/>
    </source>
</evidence>
<evidence type="ECO:0008006" key="9">
    <source>
        <dbReference type="Google" id="ProtNLM"/>
    </source>
</evidence>
<evidence type="ECO:0000256" key="2">
    <source>
        <dbReference type="ARBA" id="ARBA00022448"/>
    </source>
</evidence>
<feature type="transmembrane region" description="Helical" evidence="6">
    <location>
        <begin position="185"/>
        <end position="205"/>
    </location>
</feature>
<keyword evidence="2" id="KW-0813">Transport</keyword>
<keyword evidence="4 6" id="KW-1133">Transmembrane helix</keyword>
<dbReference type="PANTHER" id="PTHR23501:SF191">
    <property type="entry name" value="VACUOLAR BASIC AMINO ACID TRANSPORTER 4"/>
    <property type="match status" value="1"/>
</dbReference>
<evidence type="ECO:0000256" key="5">
    <source>
        <dbReference type="ARBA" id="ARBA00023136"/>
    </source>
</evidence>
<feature type="transmembrane region" description="Helical" evidence="6">
    <location>
        <begin position="25"/>
        <end position="45"/>
    </location>
</feature>
<dbReference type="EMBL" id="JADGJH010001500">
    <property type="protein sequence ID" value="KAJ3112836.1"/>
    <property type="molecule type" value="Genomic_DNA"/>
</dbReference>
<proteinExistence type="predicted"/>
<dbReference type="Proteomes" id="UP001211907">
    <property type="component" value="Unassembled WGS sequence"/>
</dbReference>
<dbReference type="GO" id="GO:0022857">
    <property type="term" value="F:transmembrane transporter activity"/>
    <property type="evidence" value="ECO:0007669"/>
    <property type="project" value="InterPro"/>
</dbReference>
<feature type="transmembrane region" description="Helical" evidence="6">
    <location>
        <begin position="57"/>
        <end position="79"/>
    </location>
</feature>
<dbReference type="AlphaFoldDB" id="A0AAD5SYV3"/>
<dbReference type="GO" id="GO:0005886">
    <property type="term" value="C:plasma membrane"/>
    <property type="evidence" value="ECO:0007669"/>
    <property type="project" value="TreeGrafter"/>
</dbReference>
<evidence type="ECO:0000256" key="3">
    <source>
        <dbReference type="ARBA" id="ARBA00022692"/>
    </source>
</evidence>
<evidence type="ECO:0000313" key="7">
    <source>
        <dbReference type="EMBL" id="KAJ3112836.1"/>
    </source>
</evidence>
<dbReference type="Gene3D" id="1.20.1250.20">
    <property type="entry name" value="MFS general substrate transporter like domains"/>
    <property type="match status" value="1"/>
</dbReference>
<keyword evidence="8" id="KW-1185">Reference proteome</keyword>
<keyword evidence="5 6" id="KW-0472">Membrane</keyword>
<dbReference type="InterPro" id="IPR005828">
    <property type="entry name" value="MFS_sugar_transport-like"/>
</dbReference>
<comment type="caution">
    <text evidence="7">The sequence shown here is derived from an EMBL/GenBank/DDBJ whole genome shotgun (WGS) entry which is preliminary data.</text>
</comment>